<feature type="non-terminal residue" evidence="2">
    <location>
        <position position="172"/>
    </location>
</feature>
<dbReference type="STRING" id="930991.A0A0D0BUJ0"/>
<organism evidence="2 3">
    <name type="scientific">Paxillus rubicundulus Ve08.2h10</name>
    <dbReference type="NCBI Taxonomy" id="930991"/>
    <lineage>
        <taxon>Eukaryota</taxon>
        <taxon>Fungi</taxon>
        <taxon>Dikarya</taxon>
        <taxon>Basidiomycota</taxon>
        <taxon>Agaricomycotina</taxon>
        <taxon>Agaricomycetes</taxon>
        <taxon>Agaricomycetidae</taxon>
        <taxon>Boletales</taxon>
        <taxon>Paxilineae</taxon>
        <taxon>Paxillaceae</taxon>
        <taxon>Paxillus</taxon>
    </lineage>
</organism>
<dbReference type="PANTHER" id="PTHR45786">
    <property type="entry name" value="DNA BINDING PROTEIN-LIKE"/>
    <property type="match status" value="1"/>
</dbReference>
<dbReference type="InterPro" id="IPR025476">
    <property type="entry name" value="Helitron_helicase-like"/>
</dbReference>
<feature type="non-terminal residue" evidence="2">
    <location>
        <position position="1"/>
    </location>
</feature>
<dbReference type="AlphaFoldDB" id="A0A0D0BUJ0"/>
<evidence type="ECO:0000313" key="2">
    <source>
        <dbReference type="EMBL" id="KIK75087.1"/>
    </source>
</evidence>
<dbReference type="Pfam" id="PF14214">
    <property type="entry name" value="Helitron_like_N"/>
    <property type="match status" value="1"/>
</dbReference>
<protein>
    <submittedName>
        <fullName evidence="2">Unplaced genomic scaffold scaffold_3536, whole genome shotgun sequence</fullName>
    </submittedName>
</protein>
<proteinExistence type="predicted"/>
<sequence length="172" mass="19424">IEPNNIFHGARLFQQYVCDALASVEQSNLTWVFHNQKKIRSELYGGLQDHIAHDPNLDLQDTGHSVIFPSSHSGSPCYMQQLLQDSLAICQDCQKPELFLTMTADSSWPQIQGNLLPGQTATDRPDLVAHVFYQKKQDLLNKIQKGYFGVVAGLVYTIEYQKCGLPHMHLLI</sequence>
<accession>A0A0D0BUJ0</accession>
<dbReference type="InParanoid" id="A0A0D0BUJ0"/>
<dbReference type="OrthoDB" id="3366231at2759"/>
<dbReference type="PANTHER" id="PTHR45786:SF74">
    <property type="entry name" value="ATP-DEPENDENT DNA HELICASE"/>
    <property type="match status" value="1"/>
</dbReference>
<dbReference type="HOGENOM" id="CLU_001324_3_3_1"/>
<evidence type="ECO:0000259" key="1">
    <source>
        <dbReference type="Pfam" id="PF14214"/>
    </source>
</evidence>
<feature type="domain" description="Helitron helicase-like" evidence="1">
    <location>
        <begin position="4"/>
        <end position="172"/>
    </location>
</feature>
<reference evidence="2 3" key="1">
    <citation type="submission" date="2014-04" db="EMBL/GenBank/DDBJ databases">
        <authorList>
            <consortium name="DOE Joint Genome Institute"/>
            <person name="Kuo A."/>
            <person name="Kohler A."/>
            <person name="Jargeat P."/>
            <person name="Nagy L.G."/>
            <person name="Floudas D."/>
            <person name="Copeland A."/>
            <person name="Barry K.W."/>
            <person name="Cichocki N."/>
            <person name="Veneault-Fourrey C."/>
            <person name="LaButti K."/>
            <person name="Lindquist E.A."/>
            <person name="Lipzen A."/>
            <person name="Lundell T."/>
            <person name="Morin E."/>
            <person name="Murat C."/>
            <person name="Sun H."/>
            <person name="Tunlid A."/>
            <person name="Henrissat B."/>
            <person name="Grigoriev I.V."/>
            <person name="Hibbett D.S."/>
            <person name="Martin F."/>
            <person name="Nordberg H.P."/>
            <person name="Cantor M.N."/>
            <person name="Hua S.X."/>
        </authorList>
    </citation>
    <scope>NUCLEOTIDE SEQUENCE [LARGE SCALE GENOMIC DNA]</scope>
    <source>
        <strain evidence="2 3">Ve08.2h10</strain>
    </source>
</reference>
<dbReference type="EMBL" id="KN828358">
    <property type="protein sequence ID" value="KIK75087.1"/>
    <property type="molecule type" value="Genomic_DNA"/>
</dbReference>
<reference evidence="3" key="2">
    <citation type="submission" date="2015-01" db="EMBL/GenBank/DDBJ databases">
        <title>Evolutionary Origins and Diversification of the Mycorrhizal Mutualists.</title>
        <authorList>
            <consortium name="DOE Joint Genome Institute"/>
            <consortium name="Mycorrhizal Genomics Consortium"/>
            <person name="Kohler A."/>
            <person name="Kuo A."/>
            <person name="Nagy L.G."/>
            <person name="Floudas D."/>
            <person name="Copeland A."/>
            <person name="Barry K.W."/>
            <person name="Cichocki N."/>
            <person name="Veneault-Fourrey C."/>
            <person name="LaButti K."/>
            <person name="Lindquist E.A."/>
            <person name="Lipzen A."/>
            <person name="Lundell T."/>
            <person name="Morin E."/>
            <person name="Murat C."/>
            <person name="Riley R."/>
            <person name="Ohm R."/>
            <person name="Sun H."/>
            <person name="Tunlid A."/>
            <person name="Henrissat B."/>
            <person name="Grigoriev I.V."/>
            <person name="Hibbett D.S."/>
            <person name="Martin F."/>
        </authorList>
    </citation>
    <scope>NUCLEOTIDE SEQUENCE [LARGE SCALE GENOMIC DNA]</scope>
    <source>
        <strain evidence="3">Ve08.2h10</strain>
    </source>
</reference>
<dbReference type="Proteomes" id="UP000054538">
    <property type="component" value="Unassembled WGS sequence"/>
</dbReference>
<name>A0A0D0BUJ0_9AGAM</name>
<keyword evidence="3" id="KW-1185">Reference proteome</keyword>
<gene>
    <name evidence="2" type="ORF">PAXRUDRAFT_39465</name>
</gene>
<evidence type="ECO:0000313" key="3">
    <source>
        <dbReference type="Proteomes" id="UP000054538"/>
    </source>
</evidence>